<organism evidence="2 3">
    <name type="scientific">Bifidobacterium adolescentis L2-32</name>
    <dbReference type="NCBI Taxonomy" id="411481"/>
    <lineage>
        <taxon>Bacteria</taxon>
        <taxon>Bacillati</taxon>
        <taxon>Actinomycetota</taxon>
        <taxon>Actinomycetes</taxon>
        <taxon>Bifidobacteriales</taxon>
        <taxon>Bifidobacteriaceae</taxon>
        <taxon>Bifidobacterium</taxon>
    </lineage>
</organism>
<sequence>MNVGGLQGNWAGYMWMSDQLRQVWFSTVDEGVSHLRRLWGITIHQAKAAARLGSAQALGRMESESPSDDEHIHSRACMRNLLLAVLFVIALAGCSFATTANLAGTIPRAQQVTIYVPDSFIAAVDSKELGKTAPGDEPTVVQLLTVQPGTHMYRARLQVEDPAVMGSVFRWWKFRFRFNSEPGHTYYLWFERTGQENPRVYGRDLGLNVPVASLPVAPAFGLRSTAELAAEKQARLALREKGTPIEIELLPLE</sequence>
<feature type="transmembrane region" description="Helical" evidence="1">
    <location>
        <begin position="81"/>
        <end position="103"/>
    </location>
</feature>
<dbReference type="AlphaFoldDB" id="A7A7N2"/>
<keyword evidence="1" id="KW-0812">Transmembrane</keyword>
<dbReference type="EMBL" id="AAXD02000056">
    <property type="protein sequence ID" value="EDN82388.1"/>
    <property type="molecule type" value="Genomic_DNA"/>
</dbReference>
<keyword evidence="1" id="KW-0472">Membrane</keyword>
<reference evidence="2 3" key="2">
    <citation type="submission" date="2007-05" db="EMBL/GenBank/DDBJ databases">
        <title>Draft genome sequence of Bifidobacterium adolescentis (L2-32).</title>
        <authorList>
            <person name="Sudarsanam P."/>
            <person name="Ley R."/>
            <person name="Guruge J."/>
            <person name="Turnbaugh P.J."/>
            <person name="Mahowald M."/>
            <person name="Liep D."/>
            <person name="Gordon J."/>
        </authorList>
    </citation>
    <scope>NUCLEOTIDE SEQUENCE [LARGE SCALE GENOMIC DNA]</scope>
    <source>
        <strain evidence="2 3">L2-32</strain>
    </source>
</reference>
<name>A7A7N2_BIFAD</name>
<proteinExistence type="predicted"/>
<gene>
    <name evidence="2" type="ORF">BIFADO_01871</name>
</gene>
<reference evidence="2 3" key="1">
    <citation type="submission" date="2007-04" db="EMBL/GenBank/DDBJ databases">
        <authorList>
            <person name="Fulton L."/>
            <person name="Clifton S."/>
            <person name="Fulton B."/>
            <person name="Xu J."/>
            <person name="Minx P."/>
            <person name="Pepin K.H."/>
            <person name="Johnson M."/>
            <person name="Thiruvilangam P."/>
            <person name="Bhonagiri V."/>
            <person name="Nash W.E."/>
            <person name="Mardis E.R."/>
            <person name="Wilson R.K."/>
        </authorList>
    </citation>
    <scope>NUCLEOTIDE SEQUENCE [LARGE SCALE GENOMIC DNA]</scope>
    <source>
        <strain evidence="2 3">L2-32</strain>
    </source>
</reference>
<dbReference type="HOGENOM" id="CLU_1096966_0_0_11"/>
<evidence type="ECO:0000313" key="2">
    <source>
        <dbReference type="EMBL" id="EDN82388.1"/>
    </source>
</evidence>
<protein>
    <submittedName>
        <fullName evidence="2">Uncharacterized protein</fullName>
    </submittedName>
</protein>
<evidence type="ECO:0000313" key="3">
    <source>
        <dbReference type="Proteomes" id="UP000003773"/>
    </source>
</evidence>
<keyword evidence="1" id="KW-1133">Transmembrane helix</keyword>
<comment type="caution">
    <text evidence="2">The sequence shown here is derived from an EMBL/GenBank/DDBJ whole genome shotgun (WGS) entry which is preliminary data.</text>
</comment>
<dbReference type="Proteomes" id="UP000003773">
    <property type="component" value="Unassembled WGS sequence"/>
</dbReference>
<evidence type="ECO:0000256" key="1">
    <source>
        <dbReference type="SAM" id="Phobius"/>
    </source>
</evidence>
<accession>A7A7N2</accession>